<dbReference type="GO" id="GO:0003723">
    <property type="term" value="F:RNA binding"/>
    <property type="evidence" value="ECO:0007669"/>
    <property type="project" value="InterPro"/>
</dbReference>
<dbReference type="PANTHER" id="PTHR13767">
    <property type="entry name" value="TRNA-PSEUDOURIDINE SYNTHASE"/>
    <property type="match status" value="1"/>
</dbReference>
<proteinExistence type="inferred from homology"/>
<dbReference type="HAMAP" id="MF_01080">
    <property type="entry name" value="TruB_bact"/>
    <property type="match status" value="1"/>
</dbReference>
<reference evidence="9" key="1">
    <citation type="submission" date="2016-10" db="EMBL/GenBank/DDBJ databases">
        <authorList>
            <person name="Varghese N."/>
            <person name="Submissions S."/>
        </authorList>
    </citation>
    <scope>NUCLEOTIDE SEQUENCE [LARGE SCALE GENOMIC DNA]</scope>
    <source>
        <strain evidence="9">Z-7934</strain>
    </source>
</reference>
<dbReference type="Gene3D" id="3.30.2350.10">
    <property type="entry name" value="Pseudouridine synthase"/>
    <property type="match status" value="1"/>
</dbReference>
<dbReference type="InterPro" id="IPR020103">
    <property type="entry name" value="PsdUridine_synth_cat_dom_sf"/>
</dbReference>
<evidence type="ECO:0000256" key="2">
    <source>
        <dbReference type="ARBA" id="ARBA00005642"/>
    </source>
</evidence>
<dbReference type="EC" id="5.4.99.25" evidence="5"/>
<dbReference type="GO" id="GO:0160148">
    <property type="term" value="F:tRNA pseudouridine(55) synthase activity"/>
    <property type="evidence" value="ECO:0007669"/>
    <property type="project" value="UniProtKB-EC"/>
</dbReference>
<comment type="function">
    <text evidence="5">Responsible for synthesis of pseudouridine from uracil-55 in the psi GC loop of transfer RNAs.</text>
</comment>
<evidence type="ECO:0000256" key="4">
    <source>
        <dbReference type="ARBA" id="ARBA00023235"/>
    </source>
</evidence>
<evidence type="ECO:0000256" key="5">
    <source>
        <dbReference type="HAMAP-Rule" id="MF_01080"/>
    </source>
</evidence>
<dbReference type="SUPFAM" id="SSF55120">
    <property type="entry name" value="Pseudouridine synthase"/>
    <property type="match status" value="1"/>
</dbReference>
<accession>A0A1I3AH35</accession>
<dbReference type="EMBL" id="FOQA01000001">
    <property type="protein sequence ID" value="SFH49374.1"/>
    <property type="molecule type" value="Genomic_DNA"/>
</dbReference>
<dbReference type="RefSeq" id="WP_093368742.1">
    <property type="nucleotide sequence ID" value="NZ_FOQA01000001.1"/>
</dbReference>
<feature type="domain" description="Pseudouridine synthase II N-terminal" evidence="6">
    <location>
        <begin position="23"/>
        <end position="170"/>
    </location>
</feature>
<keyword evidence="4 5" id="KW-0413">Isomerase</keyword>
<comment type="similarity">
    <text evidence="2 5">Belongs to the pseudouridine synthase TruB family. Type 1 subfamily.</text>
</comment>
<dbReference type="GO" id="GO:1990481">
    <property type="term" value="P:mRNA pseudouridine synthesis"/>
    <property type="evidence" value="ECO:0007669"/>
    <property type="project" value="TreeGrafter"/>
</dbReference>
<dbReference type="Pfam" id="PF01509">
    <property type="entry name" value="TruB_N"/>
    <property type="match status" value="1"/>
</dbReference>
<feature type="active site" description="Nucleophile" evidence="5">
    <location>
        <position position="38"/>
    </location>
</feature>
<evidence type="ECO:0000256" key="1">
    <source>
        <dbReference type="ARBA" id="ARBA00000385"/>
    </source>
</evidence>
<dbReference type="OrthoDB" id="9802309at2"/>
<sequence>MNGILNILKSPGMTSHDVVSCIRKITGVKKVGHAGTLDPEAAGVLPICVGSSTRLIQYLDHQKKTYRAEMCLGIETDTQDLTGEIINTSSLIPSEEKIKSIVYSFLGEYNQIPPMYSAIKQNGKKLYELAREGKVVERKTKKKYIFSIDWISFNGNKVLFDIVCSEGTYIRTFCHDVGRRLGCGAAMSFLLRKESCRLRLCSAHTMEEITQAKDLSTIFTPLEKVLDHLPALNIDASQEHRVQNGNAIPINYIHNHEANSSVNAYENEYYRLYFLDKFHGIGYFDHIADLLKFKLNFKDSIK</sequence>
<organism evidence="8 9">
    <name type="scientific">Tindallia magadiensis</name>
    <dbReference type="NCBI Taxonomy" id="69895"/>
    <lineage>
        <taxon>Bacteria</taxon>
        <taxon>Bacillati</taxon>
        <taxon>Bacillota</taxon>
        <taxon>Clostridia</taxon>
        <taxon>Peptostreptococcales</taxon>
        <taxon>Tindalliaceae</taxon>
        <taxon>Tindallia</taxon>
    </lineage>
</organism>
<dbReference type="STRING" id="69895.SAMN05192551_101211"/>
<name>A0A1I3AH35_9FIRM</name>
<comment type="catalytic activity">
    <reaction evidence="1 5">
        <text>uridine(55) in tRNA = pseudouridine(55) in tRNA</text>
        <dbReference type="Rhea" id="RHEA:42532"/>
        <dbReference type="Rhea" id="RHEA-COMP:10101"/>
        <dbReference type="Rhea" id="RHEA-COMP:10102"/>
        <dbReference type="ChEBI" id="CHEBI:65314"/>
        <dbReference type="ChEBI" id="CHEBI:65315"/>
        <dbReference type="EC" id="5.4.99.25"/>
    </reaction>
</comment>
<dbReference type="InterPro" id="IPR002501">
    <property type="entry name" value="PsdUridine_synth_N"/>
</dbReference>
<gene>
    <name evidence="5" type="primary">truB</name>
    <name evidence="8" type="ORF">SAMN05192551_101211</name>
</gene>
<evidence type="ECO:0000259" key="7">
    <source>
        <dbReference type="Pfam" id="PF16198"/>
    </source>
</evidence>
<evidence type="ECO:0000259" key="6">
    <source>
        <dbReference type="Pfam" id="PF01509"/>
    </source>
</evidence>
<keyword evidence="9" id="KW-1185">Reference proteome</keyword>
<protein>
    <recommendedName>
        <fullName evidence="5">tRNA pseudouridine synthase B</fullName>
        <ecNumber evidence="5">5.4.99.25</ecNumber>
    </recommendedName>
    <alternativeName>
        <fullName evidence="5">tRNA pseudouridine(55) synthase</fullName>
        <shortName evidence="5">Psi55 synthase</shortName>
    </alternativeName>
    <alternativeName>
        <fullName evidence="5">tRNA pseudouridylate synthase</fullName>
    </alternativeName>
    <alternativeName>
        <fullName evidence="5">tRNA-uridine isomerase</fullName>
    </alternativeName>
</protein>
<dbReference type="InterPro" id="IPR032819">
    <property type="entry name" value="TruB_C"/>
</dbReference>
<keyword evidence="3 5" id="KW-0819">tRNA processing</keyword>
<dbReference type="Proteomes" id="UP000199287">
    <property type="component" value="Unassembled WGS sequence"/>
</dbReference>
<dbReference type="AlphaFoldDB" id="A0A1I3AH35"/>
<evidence type="ECO:0000256" key="3">
    <source>
        <dbReference type="ARBA" id="ARBA00022694"/>
    </source>
</evidence>
<dbReference type="CDD" id="cd02573">
    <property type="entry name" value="PseudoU_synth_EcTruB"/>
    <property type="match status" value="1"/>
</dbReference>
<feature type="domain" description="tRNA pseudouridylate synthase B C-terminal" evidence="7">
    <location>
        <begin position="171"/>
        <end position="226"/>
    </location>
</feature>
<dbReference type="GO" id="GO:0031119">
    <property type="term" value="P:tRNA pseudouridine synthesis"/>
    <property type="evidence" value="ECO:0007669"/>
    <property type="project" value="UniProtKB-UniRule"/>
</dbReference>
<dbReference type="Pfam" id="PF16198">
    <property type="entry name" value="TruB_C_2"/>
    <property type="match status" value="1"/>
</dbReference>
<dbReference type="InterPro" id="IPR014780">
    <property type="entry name" value="tRNA_psdUridine_synth_TruB"/>
</dbReference>
<evidence type="ECO:0000313" key="9">
    <source>
        <dbReference type="Proteomes" id="UP000199287"/>
    </source>
</evidence>
<evidence type="ECO:0000313" key="8">
    <source>
        <dbReference type="EMBL" id="SFH49374.1"/>
    </source>
</evidence>
<dbReference type="PANTHER" id="PTHR13767:SF2">
    <property type="entry name" value="PSEUDOURIDYLATE SYNTHASE TRUB1"/>
    <property type="match status" value="1"/>
</dbReference>
<dbReference type="NCBIfam" id="TIGR00431">
    <property type="entry name" value="TruB"/>
    <property type="match status" value="1"/>
</dbReference>